<evidence type="ECO:0000313" key="2">
    <source>
        <dbReference type="Proteomes" id="UP001148312"/>
    </source>
</evidence>
<proteinExistence type="predicted"/>
<keyword evidence="2" id="KW-1185">Reference proteome</keyword>
<organism evidence="1 2">
    <name type="scientific">Penicillium diatomitis</name>
    <dbReference type="NCBI Taxonomy" id="2819901"/>
    <lineage>
        <taxon>Eukaryota</taxon>
        <taxon>Fungi</taxon>
        <taxon>Dikarya</taxon>
        <taxon>Ascomycota</taxon>
        <taxon>Pezizomycotina</taxon>
        <taxon>Eurotiomycetes</taxon>
        <taxon>Eurotiomycetidae</taxon>
        <taxon>Eurotiales</taxon>
        <taxon>Aspergillaceae</taxon>
        <taxon>Penicillium</taxon>
    </lineage>
</organism>
<dbReference type="AlphaFoldDB" id="A0A9W9X1Z3"/>
<gene>
    <name evidence="1" type="ORF">N7539_006824</name>
</gene>
<dbReference type="RefSeq" id="XP_056788360.1">
    <property type="nucleotide sequence ID" value="XM_056936425.1"/>
</dbReference>
<dbReference type="InterPro" id="IPR023393">
    <property type="entry name" value="START-like_dom_sf"/>
</dbReference>
<dbReference type="EMBL" id="JAPWDQ010000009">
    <property type="protein sequence ID" value="KAJ5480930.1"/>
    <property type="molecule type" value="Genomic_DNA"/>
</dbReference>
<dbReference type="GeneID" id="81626674"/>
<name>A0A9W9X1Z3_9EURO</name>
<dbReference type="InterPro" id="IPR015075">
    <property type="entry name" value="AtaL"/>
</dbReference>
<dbReference type="Proteomes" id="UP001148312">
    <property type="component" value="Unassembled WGS sequence"/>
</dbReference>
<reference evidence="1" key="2">
    <citation type="journal article" date="2023" name="IMA Fungus">
        <title>Comparative genomic study of the Penicillium genus elucidates a diverse pangenome and 15 lateral gene transfer events.</title>
        <authorList>
            <person name="Petersen C."/>
            <person name="Sorensen T."/>
            <person name="Nielsen M.R."/>
            <person name="Sondergaard T.E."/>
            <person name="Sorensen J.L."/>
            <person name="Fitzpatrick D.A."/>
            <person name="Frisvad J.C."/>
            <person name="Nielsen K.L."/>
        </authorList>
    </citation>
    <scope>NUCLEOTIDE SEQUENCE</scope>
    <source>
        <strain evidence="1">IBT 30728</strain>
    </source>
</reference>
<protein>
    <recommendedName>
        <fullName evidence="3">DUF1857-domain-containing protein</fullName>
    </recommendedName>
</protein>
<accession>A0A9W9X1Z3</accession>
<sequence length="174" mass="18922">MPSSSHNFAYTALVNPSDITLDLTNPHITASQLWDGLLAKARAAEGFVGGAILSTTVLDESINEDGNLVINREVVFSAMPDAKPVHEKVTAYEPSQVDFEQPNGSVISNVISEGLHGELYLTYVFRWMHPGLSAEEVKRVMEKEKMGAKTAVQATLVAVRKLVQEENAARKSAV</sequence>
<comment type="caution">
    <text evidence="1">The sequence shown here is derived from an EMBL/GenBank/DDBJ whole genome shotgun (WGS) entry which is preliminary data.</text>
</comment>
<evidence type="ECO:0000313" key="1">
    <source>
        <dbReference type="EMBL" id="KAJ5480930.1"/>
    </source>
</evidence>
<dbReference type="SUPFAM" id="SSF55961">
    <property type="entry name" value="Bet v1-like"/>
    <property type="match status" value="1"/>
</dbReference>
<dbReference type="Gene3D" id="3.30.530.20">
    <property type="match status" value="1"/>
</dbReference>
<reference evidence="1" key="1">
    <citation type="submission" date="2022-12" db="EMBL/GenBank/DDBJ databases">
        <authorList>
            <person name="Petersen C."/>
        </authorList>
    </citation>
    <scope>NUCLEOTIDE SEQUENCE</scope>
    <source>
        <strain evidence="1">IBT 30728</strain>
    </source>
</reference>
<evidence type="ECO:0008006" key="3">
    <source>
        <dbReference type="Google" id="ProtNLM"/>
    </source>
</evidence>
<dbReference type="Pfam" id="PF08982">
    <property type="entry name" value="AtaL"/>
    <property type="match status" value="1"/>
</dbReference>